<dbReference type="GO" id="GO:0070043">
    <property type="term" value="F:rRNA (guanine-N7-)-methyltransferase activity"/>
    <property type="evidence" value="ECO:0007669"/>
    <property type="project" value="UniProtKB-UniRule"/>
</dbReference>
<keyword evidence="2 6" id="KW-0698">rRNA processing</keyword>
<comment type="caution">
    <text evidence="6">Lacks conserved residue(s) required for the propagation of feature annotation.</text>
</comment>
<dbReference type="GO" id="GO:0005829">
    <property type="term" value="C:cytosol"/>
    <property type="evidence" value="ECO:0007669"/>
    <property type="project" value="TreeGrafter"/>
</dbReference>
<evidence type="ECO:0000256" key="3">
    <source>
        <dbReference type="ARBA" id="ARBA00022603"/>
    </source>
</evidence>
<dbReference type="Pfam" id="PF02527">
    <property type="entry name" value="GidB"/>
    <property type="match status" value="1"/>
</dbReference>
<evidence type="ECO:0000256" key="2">
    <source>
        <dbReference type="ARBA" id="ARBA00022552"/>
    </source>
</evidence>
<evidence type="ECO:0000256" key="6">
    <source>
        <dbReference type="HAMAP-Rule" id="MF_00074"/>
    </source>
</evidence>
<dbReference type="EMBL" id="PXYK01000022">
    <property type="protein sequence ID" value="PSJ56386.1"/>
    <property type="molecule type" value="Genomic_DNA"/>
</dbReference>
<accession>A0A2P7S1S8</accession>
<dbReference type="AlphaFoldDB" id="A0A2P7S1S8"/>
<feature type="binding site" evidence="6">
    <location>
        <begin position="127"/>
        <end position="128"/>
    </location>
    <ligand>
        <name>S-adenosyl-L-methionine</name>
        <dbReference type="ChEBI" id="CHEBI:59789"/>
    </ligand>
</feature>
<feature type="binding site" evidence="6">
    <location>
        <position position="74"/>
    </location>
    <ligand>
        <name>S-adenosyl-L-methionine</name>
        <dbReference type="ChEBI" id="CHEBI:59789"/>
    </ligand>
</feature>
<sequence>MSAEAFEALVKIAGPVSRETFSRLQRFVALFQRWNAVTNLVAASTVEDLWARHILDSAQLAKLRPLSGRWVDLGSGGGFPGLVLAILGRETPGFRIDLVESNRKKAGFLQTASGELGLPAAIHGRRIEQVHEKIGQVDVVTSRALAPLSHLLALSEPWLTKGATALFHKGREYRREIEESSHLWHYHLIEHPSAVESQSVILEISRLDRAR</sequence>
<organism evidence="7 8">
    <name type="scientific">Kumtagia ephedrae</name>
    <dbReference type="NCBI Taxonomy" id="2116701"/>
    <lineage>
        <taxon>Bacteria</taxon>
        <taxon>Pseudomonadati</taxon>
        <taxon>Pseudomonadota</taxon>
        <taxon>Alphaproteobacteria</taxon>
        <taxon>Hyphomicrobiales</taxon>
        <taxon>Phyllobacteriaceae</taxon>
        <taxon>Kumtagia</taxon>
    </lineage>
</organism>
<evidence type="ECO:0000256" key="4">
    <source>
        <dbReference type="ARBA" id="ARBA00022679"/>
    </source>
</evidence>
<comment type="subcellular location">
    <subcellularLocation>
        <location evidence="6">Cytoplasm</location>
    </subcellularLocation>
</comment>
<comment type="caution">
    <text evidence="7">The sequence shown here is derived from an EMBL/GenBank/DDBJ whole genome shotgun (WGS) entry which is preliminary data.</text>
</comment>
<dbReference type="NCBIfam" id="TIGR00138">
    <property type="entry name" value="rsmG_gidB"/>
    <property type="match status" value="1"/>
</dbReference>
<evidence type="ECO:0000313" key="8">
    <source>
        <dbReference type="Proteomes" id="UP000241229"/>
    </source>
</evidence>
<feature type="binding site" evidence="6">
    <location>
        <position position="79"/>
    </location>
    <ligand>
        <name>S-adenosyl-L-methionine</name>
        <dbReference type="ChEBI" id="CHEBI:59789"/>
    </ligand>
</feature>
<dbReference type="EC" id="2.1.1.170" evidence="6"/>
<evidence type="ECO:0000313" key="7">
    <source>
        <dbReference type="EMBL" id="PSJ56386.1"/>
    </source>
</evidence>
<dbReference type="SUPFAM" id="SSF53335">
    <property type="entry name" value="S-adenosyl-L-methionine-dependent methyltransferases"/>
    <property type="match status" value="1"/>
</dbReference>
<dbReference type="Gene3D" id="3.40.50.150">
    <property type="entry name" value="Vaccinia Virus protein VP39"/>
    <property type="match status" value="1"/>
</dbReference>
<dbReference type="PANTHER" id="PTHR31760:SF0">
    <property type="entry name" value="S-ADENOSYL-L-METHIONINE-DEPENDENT METHYLTRANSFERASES SUPERFAMILY PROTEIN"/>
    <property type="match status" value="1"/>
</dbReference>
<gene>
    <name evidence="6" type="primary">rsmG</name>
    <name evidence="7" type="ORF">C7I84_21190</name>
</gene>
<dbReference type="InterPro" id="IPR003682">
    <property type="entry name" value="rRNA_ssu_MeTfrase_G"/>
</dbReference>
<keyword evidence="3 6" id="KW-0489">Methyltransferase</keyword>
<comment type="function">
    <text evidence="6">Specifically methylates the N7 position of guanine in position 527 of 16S rRNA.</text>
</comment>
<comment type="catalytic activity">
    <reaction evidence="6">
        <text>guanosine(527) in 16S rRNA + S-adenosyl-L-methionine = N(7)-methylguanosine(527) in 16S rRNA + S-adenosyl-L-homocysteine</text>
        <dbReference type="Rhea" id="RHEA:42732"/>
        <dbReference type="Rhea" id="RHEA-COMP:10209"/>
        <dbReference type="Rhea" id="RHEA-COMP:10210"/>
        <dbReference type="ChEBI" id="CHEBI:57856"/>
        <dbReference type="ChEBI" id="CHEBI:59789"/>
        <dbReference type="ChEBI" id="CHEBI:74269"/>
        <dbReference type="ChEBI" id="CHEBI:74480"/>
        <dbReference type="EC" id="2.1.1.170"/>
    </reaction>
</comment>
<dbReference type="InterPro" id="IPR029063">
    <property type="entry name" value="SAM-dependent_MTases_sf"/>
</dbReference>
<keyword evidence="1 6" id="KW-0963">Cytoplasm</keyword>
<proteinExistence type="inferred from homology"/>
<keyword evidence="5 6" id="KW-0949">S-adenosyl-L-methionine</keyword>
<dbReference type="Proteomes" id="UP000241229">
    <property type="component" value="Unassembled WGS sequence"/>
</dbReference>
<feature type="binding site" evidence="6">
    <location>
        <position position="143"/>
    </location>
    <ligand>
        <name>S-adenosyl-L-methionine</name>
        <dbReference type="ChEBI" id="CHEBI:59789"/>
    </ligand>
</feature>
<dbReference type="RefSeq" id="WP_106774215.1">
    <property type="nucleotide sequence ID" value="NZ_PXYK01000022.1"/>
</dbReference>
<name>A0A2P7S1S8_9HYPH</name>
<dbReference type="PANTHER" id="PTHR31760">
    <property type="entry name" value="S-ADENOSYL-L-METHIONINE-DEPENDENT METHYLTRANSFERASES SUPERFAMILY PROTEIN"/>
    <property type="match status" value="1"/>
</dbReference>
<keyword evidence="4 6" id="KW-0808">Transferase</keyword>
<dbReference type="CDD" id="cd02440">
    <property type="entry name" value="AdoMet_MTases"/>
    <property type="match status" value="1"/>
</dbReference>
<dbReference type="HAMAP" id="MF_00074">
    <property type="entry name" value="16SrRNA_methyltr_G"/>
    <property type="match status" value="1"/>
</dbReference>
<evidence type="ECO:0000256" key="5">
    <source>
        <dbReference type="ARBA" id="ARBA00022691"/>
    </source>
</evidence>
<keyword evidence="8" id="KW-1185">Reference proteome</keyword>
<reference evidence="7 8" key="1">
    <citation type="submission" date="2018-03" db="EMBL/GenBank/DDBJ databases">
        <title>The draft genome of Mesorhizobium sp. 6GN-30.</title>
        <authorList>
            <person name="Liu L."/>
            <person name="Li L."/>
            <person name="Wang T."/>
            <person name="Zhang X."/>
            <person name="Liang L."/>
        </authorList>
    </citation>
    <scope>NUCLEOTIDE SEQUENCE [LARGE SCALE GENOMIC DNA]</scope>
    <source>
        <strain evidence="7 8">6GN30</strain>
    </source>
</reference>
<evidence type="ECO:0000256" key="1">
    <source>
        <dbReference type="ARBA" id="ARBA00022490"/>
    </source>
</evidence>
<dbReference type="OrthoDB" id="9808773at2"/>
<comment type="similarity">
    <text evidence="6">Belongs to the methyltransferase superfamily. RNA methyltransferase RsmG family.</text>
</comment>
<protein>
    <recommendedName>
        <fullName evidence="6">Ribosomal RNA small subunit methyltransferase G</fullName>
        <ecNumber evidence="6">2.1.1.170</ecNumber>
    </recommendedName>
    <alternativeName>
        <fullName evidence="6">16S rRNA 7-methylguanosine methyltransferase</fullName>
        <shortName evidence="6">16S rRNA m7G methyltransferase</shortName>
    </alternativeName>
</protein>
<dbReference type="PIRSF" id="PIRSF003078">
    <property type="entry name" value="GidB"/>
    <property type="match status" value="1"/>
</dbReference>